<evidence type="ECO:0000256" key="1">
    <source>
        <dbReference type="SAM" id="Phobius"/>
    </source>
</evidence>
<accession>A0A8J5K6M9</accession>
<keyword evidence="1" id="KW-1133">Transmembrane helix</keyword>
<dbReference type="AlphaFoldDB" id="A0A8J5K6M9"/>
<proteinExistence type="predicted"/>
<evidence type="ECO:0000313" key="2">
    <source>
        <dbReference type="EMBL" id="KAG7168554.1"/>
    </source>
</evidence>
<evidence type="ECO:0000313" key="3">
    <source>
        <dbReference type="Proteomes" id="UP000747542"/>
    </source>
</evidence>
<dbReference type="Proteomes" id="UP000747542">
    <property type="component" value="Unassembled WGS sequence"/>
</dbReference>
<dbReference type="EMBL" id="JAHLQT010020073">
    <property type="protein sequence ID" value="KAG7168554.1"/>
    <property type="molecule type" value="Genomic_DNA"/>
</dbReference>
<keyword evidence="1" id="KW-0472">Membrane</keyword>
<dbReference type="OrthoDB" id="6356554at2759"/>
<gene>
    <name evidence="2" type="ORF">Hamer_G002640</name>
</gene>
<keyword evidence="1" id="KW-0812">Transmembrane</keyword>
<organism evidence="2 3">
    <name type="scientific">Homarus americanus</name>
    <name type="common">American lobster</name>
    <dbReference type="NCBI Taxonomy" id="6706"/>
    <lineage>
        <taxon>Eukaryota</taxon>
        <taxon>Metazoa</taxon>
        <taxon>Ecdysozoa</taxon>
        <taxon>Arthropoda</taxon>
        <taxon>Crustacea</taxon>
        <taxon>Multicrustacea</taxon>
        <taxon>Malacostraca</taxon>
        <taxon>Eumalacostraca</taxon>
        <taxon>Eucarida</taxon>
        <taxon>Decapoda</taxon>
        <taxon>Pleocyemata</taxon>
        <taxon>Astacidea</taxon>
        <taxon>Nephropoidea</taxon>
        <taxon>Nephropidae</taxon>
        <taxon>Homarus</taxon>
    </lineage>
</organism>
<sequence>MTEPAREMEVLEEPVTWAHILPRVLTFLTTFLSSDADKSSLSKEAVELASKFFSLGADTQATFGLTSSWIDLITGGGSWVITFLTVPILLAFVIWYFITTFVIKKNVLGRSVWSSSEVNKQDEVFDKLSRQVVEAIDNPW</sequence>
<protein>
    <submittedName>
        <fullName evidence="2">Uncharacterized protein</fullName>
    </submittedName>
</protein>
<keyword evidence="3" id="KW-1185">Reference proteome</keyword>
<name>A0A8J5K6M9_HOMAM</name>
<feature type="transmembrane region" description="Helical" evidence="1">
    <location>
        <begin position="79"/>
        <end position="103"/>
    </location>
</feature>
<reference evidence="2" key="1">
    <citation type="journal article" date="2021" name="Sci. Adv.">
        <title>The American lobster genome reveals insights on longevity, neural, and immune adaptations.</title>
        <authorList>
            <person name="Polinski J.M."/>
            <person name="Zimin A.V."/>
            <person name="Clark K.F."/>
            <person name="Kohn A.B."/>
            <person name="Sadowski N."/>
            <person name="Timp W."/>
            <person name="Ptitsyn A."/>
            <person name="Khanna P."/>
            <person name="Romanova D.Y."/>
            <person name="Williams P."/>
            <person name="Greenwood S.J."/>
            <person name="Moroz L.L."/>
            <person name="Walt D.R."/>
            <person name="Bodnar A.G."/>
        </authorList>
    </citation>
    <scope>NUCLEOTIDE SEQUENCE</scope>
    <source>
        <strain evidence="2">GMGI-L3</strain>
    </source>
</reference>
<comment type="caution">
    <text evidence="2">The sequence shown here is derived from an EMBL/GenBank/DDBJ whole genome shotgun (WGS) entry which is preliminary data.</text>
</comment>